<reference evidence="5" key="1">
    <citation type="submission" date="2022-11" db="UniProtKB">
        <authorList>
            <consortium name="WormBaseParasite"/>
        </authorList>
    </citation>
    <scope>IDENTIFICATION</scope>
</reference>
<dbReference type="Proteomes" id="UP000887540">
    <property type="component" value="Unplaced"/>
</dbReference>
<evidence type="ECO:0000256" key="2">
    <source>
        <dbReference type="SAM" id="MobiDB-lite"/>
    </source>
</evidence>
<evidence type="ECO:0000313" key="4">
    <source>
        <dbReference type="Proteomes" id="UP000887540"/>
    </source>
</evidence>
<name>A0A914CQH6_9BILA</name>
<evidence type="ECO:0000259" key="3">
    <source>
        <dbReference type="PROSITE" id="PS51716"/>
    </source>
</evidence>
<dbReference type="PANTHER" id="PTHR14143:SF1">
    <property type="entry name" value="IRG-TYPE G DOMAIN-CONTAINING PROTEIN"/>
    <property type="match status" value="1"/>
</dbReference>
<feature type="compositionally biased region" description="Basic and acidic residues" evidence="2">
    <location>
        <begin position="298"/>
        <end position="308"/>
    </location>
</feature>
<evidence type="ECO:0000256" key="1">
    <source>
        <dbReference type="ARBA" id="ARBA00005429"/>
    </source>
</evidence>
<dbReference type="InterPro" id="IPR007743">
    <property type="entry name" value="Immunity-related_GTPase-like"/>
</dbReference>
<protein>
    <submittedName>
        <fullName evidence="5">IRG-type G domain-containing protein</fullName>
    </submittedName>
</protein>
<dbReference type="Pfam" id="PF05049">
    <property type="entry name" value="IIGP"/>
    <property type="match status" value="1"/>
</dbReference>
<evidence type="ECO:0000313" key="5">
    <source>
        <dbReference type="WBParaSite" id="ACRNAN_scaffold12754.g30979.t1"/>
    </source>
</evidence>
<sequence>MATPNPGFVQGLGATVGLLEFTGYAITEIMGNLFGAKPCQEISRKDLDEKIQIARHKIGIDDKNFYNFAFVGHAKTGKSSLINAIRGLSNRDEGAALTDTAECTEHSRYYTFKKDFNMQHVRFYDLPGSGTTSHPAENYFEDKCLYAFDCLIILIQETLAEDEIQMAKIALKYSLPVCFVRSKCDSDLYNKHQNGEIDGITRAEIDAHISSLSNFFRFQMKKAGLPENLKCFFVSAPSLRKLMLNQKRESYQEIELLHFLLLEALKSRQAGDLSTWRRFKNVDKHRIVSIKEDPIQHDIQDETVRGDSEMDQTLPRSHQETKNAQNNPNPRLSSP</sequence>
<dbReference type="PANTHER" id="PTHR14143">
    <property type="entry name" value="INTERFERON-INDUCIBLE GTPASE FAMILY MEMBER"/>
    <property type="match status" value="1"/>
</dbReference>
<dbReference type="WBParaSite" id="ACRNAN_scaffold12754.g30979.t1">
    <property type="protein sequence ID" value="ACRNAN_scaffold12754.g30979.t1"/>
    <property type="gene ID" value="ACRNAN_scaffold12754.g30979"/>
</dbReference>
<dbReference type="PROSITE" id="PS51716">
    <property type="entry name" value="G_IRG"/>
    <property type="match status" value="1"/>
</dbReference>
<accession>A0A914CQH6</accession>
<feature type="compositionally biased region" description="Polar residues" evidence="2">
    <location>
        <begin position="322"/>
        <end position="335"/>
    </location>
</feature>
<dbReference type="InterPro" id="IPR027417">
    <property type="entry name" value="P-loop_NTPase"/>
</dbReference>
<comment type="similarity">
    <text evidence="1">Belongs to the TRAFAC class dynamin-like GTPase superfamily. IRG family.</text>
</comment>
<organism evidence="4 5">
    <name type="scientific">Acrobeloides nanus</name>
    <dbReference type="NCBI Taxonomy" id="290746"/>
    <lineage>
        <taxon>Eukaryota</taxon>
        <taxon>Metazoa</taxon>
        <taxon>Ecdysozoa</taxon>
        <taxon>Nematoda</taxon>
        <taxon>Chromadorea</taxon>
        <taxon>Rhabditida</taxon>
        <taxon>Tylenchina</taxon>
        <taxon>Cephalobomorpha</taxon>
        <taxon>Cephaloboidea</taxon>
        <taxon>Cephalobidae</taxon>
        <taxon>Acrobeloides</taxon>
    </lineage>
</organism>
<dbReference type="GO" id="GO:0005525">
    <property type="term" value="F:GTP binding"/>
    <property type="evidence" value="ECO:0007669"/>
    <property type="project" value="InterPro"/>
</dbReference>
<dbReference type="SUPFAM" id="SSF52540">
    <property type="entry name" value="P-loop containing nucleoside triphosphate hydrolases"/>
    <property type="match status" value="1"/>
</dbReference>
<dbReference type="GO" id="GO:0016020">
    <property type="term" value="C:membrane"/>
    <property type="evidence" value="ECO:0007669"/>
    <property type="project" value="InterPro"/>
</dbReference>
<proteinExistence type="inferred from homology"/>
<dbReference type="AlphaFoldDB" id="A0A914CQH6"/>
<dbReference type="InterPro" id="IPR030385">
    <property type="entry name" value="G_IRG_dom"/>
</dbReference>
<feature type="domain" description="IRG-type G" evidence="3">
    <location>
        <begin position="64"/>
        <end position="254"/>
    </location>
</feature>
<dbReference type="Gene3D" id="3.40.50.300">
    <property type="entry name" value="P-loop containing nucleotide triphosphate hydrolases"/>
    <property type="match status" value="1"/>
</dbReference>
<keyword evidence="4" id="KW-1185">Reference proteome</keyword>
<feature type="region of interest" description="Disordered" evidence="2">
    <location>
        <begin position="298"/>
        <end position="335"/>
    </location>
</feature>